<sequence length="175" mass="19964">IEHISSHLLHDQKNVGTSSQELCGFCLRPSYQCKIYLKGKGTRIDRDHPGCLRGVSFKYSIARESTASLPCSNAPIVCPLCKETDPAVWRYNLKVHIVRSHPGVSPDEYRQLWELKKLKRDHMTQVWKAQHKRPATRKRKGKSRARDTAVQLSVLHAHASTQAIRYVPLNGVERC</sequence>
<organism evidence="1 2">
    <name type="scientific">Vararia minispora EC-137</name>
    <dbReference type="NCBI Taxonomy" id="1314806"/>
    <lineage>
        <taxon>Eukaryota</taxon>
        <taxon>Fungi</taxon>
        <taxon>Dikarya</taxon>
        <taxon>Basidiomycota</taxon>
        <taxon>Agaricomycotina</taxon>
        <taxon>Agaricomycetes</taxon>
        <taxon>Russulales</taxon>
        <taxon>Lachnocladiaceae</taxon>
        <taxon>Vararia</taxon>
    </lineage>
</organism>
<comment type="caution">
    <text evidence="1">The sequence shown here is derived from an EMBL/GenBank/DDBJ whole genome shotgun (WGS) entry which is preliminary data.</text>
</comment>
<dbReference type="EMBL" id="MU274250">
    <property type="protein sequence ID" value="KAI0026715.1"/>
    <property type="molecule type" value="Genomic_DNA"/>
</dbReference>
<proteinExistence type="predicted"/>
<evidence type="ECO:0000313" key="2">
    <source>
        <dbReference type="Proteomes" id="UP000814128"/>
    </source>
</evidence>
<dbReference type="Proteomes" id="UP000814128">
    <property type="component" value="Unassembled WGS sequence"/>
</dbReference>
<gene>
    <name evidence="1" type="ORF">K488DRAFT_64966</name>
</gene>
<accession>A0ACB8Q523</accession>
<keyword evidence="2" id="KW-1185">Reference proteome</keyword>
<name>A0ACB8Q523_9AGAM</name>
<reference evidence="1" key="2">
    <citation type="journal article" date="2022" name="New Phytol.">
        <title>Evolutionary transition to the ectomycorrhizal habit in the genomes of a hyperdiverse lineage of mushroom-forming fungi.</title>
        <authorList>
            <person name="Looney B."/>
            <person name="Miyauchi S."/>
            <person name="Morin E."/>
            <person name="Drula E."/>
            <person name="Courty P.E."/>
            <person name="Kohler A."/>
            <person name="Kuo A."/>
            <person name="LaButti K."/>
            <person name="Pangilinan J."/>
            <person name="Lipzen A."/>
            <person name="Riley R."/>
            <person name="Andreopoulos W."/>
            <person name="He G."/>
            <person name="Johnson J."/>
            <person name="Nolan M."/>
            <person name="Tritt A."/>
            <person name="Barry K.W."/>
            <person name="Grigoriev I.V."/>
            <person name="Nagy L.G."/>
            <person name="Hibbett D."/>
            <person name="Henrissat B."/>
            <person name="Matheny P.B."/>
            <person name="Labbe J."/>
            <person name="Martin F.M."/>
        </authorList>
    </citation>
    <scope>NUCLEOTIDE SEQUENCE</scope>
    <source>
        <strain evidence="1">EC-137</strain>
    </source>
</reference>
<protein>
    <submittedName>
        <fullName evidence="1">Uncharacterized protein</fullName>
    </submittedName>
</protein>
<reference evidence="1" key="1">
    <citation type="submission" date="2021-02" db="EMBL/GenBank/DDBJ databases">
        <authorList>
            <consortium name="DOE Joint Genome Institute"/>
            <person name="Ahrendt S."/>
            <person name="Looney B.P."/>
            <person name="Miyauchi S."/>
            <person name="Morin E."/>
            <person name="Drula E."/>
            <person name="Courty P.E."/>
            <person name="Chicoki N."/>
            <person name="Fauchery L."/>
            <person name="Kohler A."/>
            <person name="Kuo A."/>
            <person name="Labutti K."/>
            <person name="Pangilinan J."/>
            <person name="Lipzen A."/>
            <person name="Riley R."/>
            <person name="Andreopoulos W."/>
            <person name="He G."/>
            <person name="Johnson J."/>
            <person name="Barry K.W."/>
            <person name="Grigoriev I.V."/>
            <person name="Nagy L."/>
            <person name="Hibbett D."/>
            <person name="Henrissat B."/>
            <person name="Matheny P.B."/>
            <person name="Labbe J."/>
            <person name="Martin F."/>
        </authorList>
    </citation>
    <scope>NUCLEOTIDE SEQUENCE</scope>
    <source>
        <strain evidence="1">EC-137</strain>
    </source>
</reference>
<feature type="non-terminal residue" evidence="1">
    <location>
        <position position="1"/>
    </location>
</feature>
<evidence type="ECO:0000313" key="1">
    <source>
        <dbReference type="EMBL" id="KAI0026715.1"/>
    </source>
</evidence>